<dbReference type="InterPro" id="IPR001870">
    <property type="entry name" value="B30.2/SPRY"/>
</dbReference>
<proteinExistence type="predicted"/>
<dbReference type="GO" id="GO:0005634">
    <property type="term" value="C:nucleus"/>
    <property type="evidence" value="ECO:0007669"/>
    <property type="project" value="TreeGrafter"/>
</dbReference>
<gene>
    <name evidence="3" type="ORF">NSCI0253_LOCUS13400</name>
</gene>
<feature type="compositionally biased region" description="Low complexity" evidence="1">
    <location>
        <begin position="956"/>
        <end position="968"/>
    </location>
</feature>
<feature type="compositionally biased region" description="Basic and acidic residues" evidence="1">
    <location>
        <begin position="1"/>
        <end position="29"/>
    </location>
</feature>
<protein>
    <recommendedName>
        <fullName evidence="2">B30.2/SPRY domain-containing protein</fullName>
    </recommendedName>
</protein>
<dbReference type="GO" id="GO:0003723">
    <property type="term" value="F:RNA binding"/>
    <property type="evidence" value="ECO:0007669"/>
    <property type="project" value="TreeGrafter"/>
</dbReference>
<feature type="region of interest" description="Disordered" evidence="1">
    <location>
        <begin position="918"/>
        <end position="997"/>
    </location>
</feature>
<feature type="compositionally biased region" description="Acidic residues" evidence="1">
    <location>
        <begin position="516"/>
        <end position="526"/>
    </location>
</feature>
<dbReference type="PANTHER" id="PTHR12381:SF56">
    <property type="entry name" value="B30.2_SPRY DOMAIN-CONTAINING PROTEIN-RELATED"/>
    <property type="match status" value="1"/>
</dbReference>
<dbReference type="SMART" id="SM00449">
    <property type="entry name" value="SPRY"/>
    <property type="match status" value="1"/>
</dbReference>
<dbReference type="GO" id="GO:0000380">
    <property type="term" value="P:alternative mRNA splicing, via spliceosome"/>
    <property type="evidence" value="ECO:0007669"/>
    <property type="project" value="TreeGrafter"/>
</dbReference>
<dbReference type="Gene3D" id="2.60.120.920">
    <property type="match status" value="1"/>
</dbReference>
<dbReference type="InterPro" id="IPR043136">
    <property type="entry name" value="B30.2/SPRY_sf"/>
</dbReference>
<name>A0A7S1F203_NOCSC</name>
<dbReference type="AlphaFoldDB" id="A0A7S1F203"/>
<feature type="region of interest" description="Disordered" evidence="1">
    <location>
        <begin position="515"/>
        <end position="599"/>
    </location>
</feature>
<feature type="compositionally biased region" description="Gly residues" evidence="1">
    <location>
        <begin position="931"/>
        <end position="947"/>
    </location>
</feature>
<feature type="domain" description="B30.2/SPRY" evidence="2">
    <location>
        <begin position="25"/>
        <end position="243"/>
    </location>
</feature>
<sequence>MAPKKRAVEPKSDEVKPDAQEAKKPRVEESEAWEDEKAETKLEPAEKELDAEPDAREVTKDIVSFEVPDTTLNVIATTGGKVLMTVSDGGMQHLIGGARANVGIKSGRYFYEVKVIQALNPSDGFHGSRGRQPGQLVRIGFSTAGSSLVLGEGKHGISFDSDGFFMTETRDQISQRFGREQAIGILLNLDPKSANVHTVSLFRNGDRICDPQPLPEELRGKTLFPHVSFRNVSLQVNFGLHALKPLPFKCRMVQEAATDDIEVRRHEPKKQYEVLFPVGCPDEGTFEWLDEFLEEHPDYVELSDRKLLQWACDSGLWRPKASVWKNSNDKPEFNFGLPVMDDLSVRRISTALAPTLPRNYVVMEVKQNLLASDRKVALSRFSAPHFKKVAKVVMGKPKEEFRSKVHAKLLQAKKEKADLEWKLQRNERMRKKEMERRQAQFAEQRRKHEEEKQRKIDEEKKRRADAEAAIQAALAAEAAKVAAAAAALATAAHKEPGSEDAQNDAALANDVGTNEGAEEEKADVDMGEPSVADGTAVATHDTAMEEKKEEAQGQTNEEKAGMDTDTDKVKEDEKKDLDKLKEDEEEEQPEVKLSEEELAMDFLPPALQDLTTQELNRSFPSFSLPEDGEAFDEIQYEWQSEAESKDYLRKWILNRKLTVRIEDLQPGEWFQTKVAEWQALFEGWQKKQSEFMQKKSEEVEQEVKEGAENPEGEQEEQADAKDTDTDIFSIEDICDIGNGEPLFSGFAFEDWSLLSLRYELFLLAEAWKRDVDDPERVGIHENHITFYFHKYYRKQLNHKLYGKEFLSDLIDLVKDTLSIDKATSTLKVELADIAAQDNVNIFVKLTEENRRERQRRIDAGDETGRLKFAALEQAQHHAAQAAKHQATMAAERGVNATSISPLDNSGLGGCCSGGYVGAKGSGKPSWRRDGNGGGKGGGRGGRGGYPGRGCWSLPPQTQAHQQHVQQQQHHQHQQPLQGTYPPRLPYIQNRRGAGKPS</sequence>
<accession>A0A7S1F203</accession>
<feature type="compositionally biased region" description="Basic and acidic residues" evidence="1">
    <location>
        <begin position="695"/>
        <end position="707"/>
    </location>
</feature>
<feature type="region of interest" description="Disordered" evidence="1">
    <location>
        <begin position="1"/>
        <end position="54"/>
    </location>
</feature>
<dbReference type="InterPro" id="IPR003877">
    <property type="entry name" value="SPRY_dom"/>
</dbReference>
<organism evidence="3">
    <name type="scientific">Noctiluca scintillans</name>
    <name type="common">Sea sparkle</name>
    <name type="synonym">Red tide dinoflagellate</name>
    <dbReference type="NCBI Taxonomy" id="2966"/>
    <lineage>
        <taxon>Eukaryota</taxon>
        <taxon>Sar</taxon>
        <taxon>Alveolata</taxon>
        <taxon>Dinophyceae</taxon>
        <taxon>Noctilucales</taxon>
        <taxon>Noctilucaceae</taxon>
        <taxon>Noctiluca</taxon>
    </lineage>
</organism>
<dbReference type="PROSITE" id="PS50188">
    <property type="entry name" value="B302_SPRY"/>
    <property type="match status" value="1"/>
</dbReference>
<feature type="compositionally biased region" description="Basic and acidic residues" evidence="1">
    <location>
        <begin position="38"/>
        <end position="54"/>
    </location>
</feature>
<feature type="region of interest" description="Disordered" evidence="1">
    <location>
        <begin position="695"/>
        <end position="722"/>
    </location>
</feature>
<evidence type="ECO:0000313" key="3">
    <source>
        <dbReference type="EMBL" id="CAD8839052.1"/>
    </source>
</evidence>
<evidence type="ECO:0000259" key="2">
    <source>
        <dbReference type="PROSITE" id="PS50188"/>
    </source>
</evidence>
<dbReference type="InterPro" id="IPR013320">
    <property type="entry name" value="ConA-like_dom_sf"/>
</dbReference>
<dbReference type="SUPFAM" id="SSF49899">
    <property type="entry name" value="Concanavalin A-like lectins/glucanases"/>
    <property type="match status" value="1"/>
</dbReference>
<evidence type="ECO:0000256" key="1">
    <source>
        <dbReference type="SAM" id="MobiDB-lite"/>
    </source>
</evidence>
<feature type="compositionally biased region" description="Acidic residues" evidence="1">
    <location>
        <begin position="708"/>
        <end position="717"/>
    </location>
</feature>
<feature type="compositionally biased region" description="Basic and acidic residues" evidence="1">
    <location>
        <begin position="542"/>
        <end position="582"/>
    </location>
</feature>
<reference evidence="3" key="1">
    <citation type="submission" date="2021-01" db="EMBL/GenBank/DDBJ databases">
        <authorList>
            <person name="Corre E."/>
            <person name="Pelletier E."/>
            <person name="Niang G."/>
            <person name="Scheremetjew M."/>
            <person name="Finn R."/>
            <person name="Kale V."/>
            <person name="Holt S."/>
            <person name="Cochrane G."/>
            <person name="Meng A."/>
            <person name="Brown T."/>
            <person name="Cohen L."/>
        </authorList>
    </citation>
    <scope>NUCLEOTIDE SEQUENCE</scope>
</reference>
<dbReference type="PANTHER" id="PTHR12381">
    <property type="entry name" value="HETEROGENEOUS NUCLEAR RIBONUCLEOPROTEIN U FAMILY MEMBER"/>
    <property type="match status" value="1"/>
</dbReference>
<feature type="region of interest" description="Disordered" evidence="1">
    <location>
        <begin position="430"/>
        <end position="462"/>
    </location>
</feature>
<dbReference type="EMBL" id="HBFQ01019130">
    <property type="protein sequence ID" value="CAD8839052.1"/>
    <property type="molecule type" value="Transcribed_RNA"/>
</dbReference>